<name>A0A8W8J7C0_MAGGI</name>
<keyword evidence="3" id="KW-1185">Reference proteome</keyword>
<accession>A0A8W8J7C0</accession>
<evidence type="ECO:0000313" key="2">
    <source>
        <dbReference type="EnsemblMetazoa" id="G17626.5:cds"/>
    </source>
</evidence>
<organism evidence="2 3">
    <name type="scientific">Magallana gigas</name>
    <name type="common">Pacific oyster</name>
    <name type="synonym">Crassostrea gigas</name>
    <dbReference type="NCBI Taxonomy" id="29159"/>
    <lineage>
        <taxon>Eukaryota</taxon>
        <taxon>Metazoa</taxon>
        <taxon>Spiralia</taxon>
        <taxon>Lophotrochozoa</taxon>
        <taxon>Mollusca</taxon>
        <taxon>Bivalvia</taxon>
        <taxon>Autobranchia</taxon>
        <taxon>Pteriomorphia</taxon>
        <taxon>Ostreida</taxon>
        <taxon>Ostreoidea</taxon>
        <taxon>Ostreidae</taxon>
        <taxon>Magallana</taxon>
    </lineage>
</organism>
<dbReference type="Proteomes" id="UP000005408">
    <property type="component" value="Unassembled WGS sequence"/>
</dbReference>
<evidence type="ECO:0000313" key="3">
    <source>
        <dbReference type="Proteomes" id="UP000005408"/>
    </source>
</evidence>
<proteinExistence type="predicted"/>
<dbReference type="AlphaFoldDB" id="A0A8W8J7C0"/>
<protein>
    <submittedName>
        <fullName evidence="2">Uncharacterized protein</fullName>
    </submittedName>
</protein>
<sequence>MPPKKRARRDDVATGGLPPTTPPTEVNKGKKGPKRTRKQSENDTVKVLPNIDYELLAKEIVNQQEADSEKQNISESVGQPPMVNSVEDTAPVVGEAIPAAATIPASAAATIPASALGTLLDNVFTESQGGSTISRPTTNCHSRASIADLSSTTQTILVAVRNQPCFQFLSSTVSL</sequence>
<feature type="region of interest" description="Disordered" evidence="1">
    <location>
        <begin position="1"/>
        <end position="46"/>
    </location>
</feature>
<dbReference type="EnsemblMetazoa" id="G17626.5">
    <property type="protein sequence ID" value="G17626.5:cds"/>
    <property type="gene ID" value="G17626"/>
</dbReference>
<evidence type="ECO:0000256" key="1">
    <source>
        <dbReference type="SAM" id="MobiDB-lite"/>
    </source>
</evidence>
<reference evidence="2" key="1">
    <citation type="submission" date="2022-08" db="UniProtKB">
        <authorList>
            <consortium name="EnsemblMetazoa"/>
        </authorList>
    </citation>
    <scope>IDENTIFICATION</scope>
    <source>
        <strain evidence="2">05x7-T-G4-1.051#20</strain>
    </source>
</reference>